<dbReference type="InterPro" id="IPR016137">
    <property type="entry name" value="RGS"/>
</dbReference>
<dbReference type="EMBL" id="VFQX01000037">
    <property type="protein sequence ID" value="KAF0976622.1"/>
    <property type="molecule type" value="Genomic_DNA"/>
</dbReference>
<dbReference type="InterPro" id="IPR046338">
    <property type="entry name" value="GAIN_dom_sf"/>
</dbReference>
<feature type="transmembrane region" description="Helical" evidence="7">
    <location>
        <begin position="1282"/>
        <end position="1302"/>
    </location>
</feature>
<feature type="domain" description="Fibronectin type-III" evidence="9">
    <location>
        <begin position="851"/>
        <end position="943"/>
    </location>
</feature>
<dbReference type="RefSeq" id="XP_044561335.1">
    <property type="nucleotide sequence ID" value="XM_044707945.1"/>
</dbReference>
<gene>
    <name evidence="10" type="ORF">FDP41_004521</name>
</gene>
<dbReference type="InterPro" id="IPR051625">
    <property type="entry name" value="Signaling_Regulatory_Domain"/>
</dbReference>
<keyword evidence="3" id="KW-0677">Repeat</keyword>
<dbReference type="PANTHER" id="PTHR22872">
    <property type="entry name" value="BTK-BINDING PROTEIN-RELATED"/>
    <property type="match status" value="1"/>
</dbReference>
<dbReference type="Gene3D" id="2.130.10.30">
    <property type="entry name" value="Regulator of chromosome condensation 1/beta-lactamase-inhibitor protein II"/>
    <property type="match status" value="1"/>
</dbReference>
<dbReference type="Pfam" id="PF01825">
    <property type="entry name" value="GPS"/>
    <property type="match status" value="1"/>
</dbReference>
<dbReference type="OrthoDB" id="191023at2759"/>
<evidence type="ECO:0000256" key="7">
    <source>
        <dbReference type="SAM" id="Phobius"/>
    </source>
</evidence>
<feature type="transmembrane region" description="Helical" evidence="7">
    <location>
        <begin position="1314"/>
        <end position="1340"/>
    </location>
</feature>
<feature type="domain" description="RGS" evidence="8">
    <location>
        <begin position="1640"/>
        <end position="1700"/>
    </location>
</feature>
<comment type="caution">
    <text evidence="10">The sequence shown here is derived from an EMBL/GenBank/DDBJ whole genome shotgun (WGS) entry which is preliminary data.</text>
</comment>
<feature type="transmembrane region" description="Helical" evidence="7">
    <location>
        <begin position="1360"/>
        <end position="1389"/>
    </location>
</feature>
<dbReference type="PROSITE" id="PS50853">
    <property type="entry name" value="FN3"/>
    <property type="match status" value="1"/>
</dbReference>
<evidence type="ECO:0008006" key="12">
    <source>
        <dbReference type="Google" id="ProtNLM"/>
    </source>
</evidence>
<dbReference type="SMART" id="SM00315">
    <property type="entry name" value="RGS"/>
    <property type="match status" value="1"/>
</dbReference>
<dbReference type="Gene3D" id="2.60.220.50">
    <property type="match status" value="1"/>
</dbReference>
<dbReference type="InterPro" id="IPR009091">
    <property type="entry name" value="RCC1/BLIP-II"/>
</dbReference>
<keyword evidence="2 7" id="KW-0812">Transmembrane</keyword>
<dbReference type="InterPro" id="IPR003961">
    <property type="entry name" value="FN3_dom"/>
</dbReference>
<comment type="subcellular location">
    <subcellularLocation>
        <location evidence="1">Membrane</location>
    </subcellularLocation>
</comment>
<dbReference type="InterPro" id="IPR000742">
    <property type="entry name" value="EGF"/>
</dbReference>
<name>A0A6A5BP96_NAEFO</name>
<dbReference type="VEuPathDB" id="AmoebaDB:FDP41_004521"/>
<dbReference type="PROSITE" id="PS00022">
    <property type="entry name" value="EGF_1"/>
    <property type="match status" value="1"/>
</dbReference>
<evidence type="ECO:0000256" key="3">
    <source>
        <dbReference type="ARBA" id="ARBA00022737"/>
    </source>
</evidence>
<evidence type="ECO:0000256" key="2">
    <source>
        <dbReference type="ARBA" id="ARBA00022692"/>
    </source>
</evidence>
<protein>
    <recommendedName>
        <fullName evidence="12">GPS domain-containing protein</fullName>
    </recommendedName>
</protein>
<evidence type="ECO:0000256" key="1">
    <source>
        <dbReference type="ARBA" id="ARBA00004370"/>
    </source>
</evidence>
<evidence type="ECO:0000259" key="8">
    <source>
        <dbReference type="PROSITE" id="PS50132"/>
    </source>
</evidence>
<dbReference type="VEuPathDB" id="AmoebaDB:NF0130180"/>
<evidence type="ECO:0000256" key="4">
    <source>
        <dbReference type="ARBA" id="ARBA00022989"/>
    </source>
</evidence>
<proteinExistence type="predicted"/>
<dbReference type="SUPFAM" id="SSF50985">
    <property type="entry name" value="RCC1/BLIP-II"/>
    <property type="match status" value="2"/>
</dbReference>
<sequence>MVITSLRFINGEATQCFGFFNTSGLQCVHSLGTCISNNTCLFTPQTYMYVMGRNDKYQLGTTSASSFPYTLFPETHSYGGYGSRIFYISKMASDYTLVTDYNGDPLVTNEGSMGFTSFANASTMKSTNDSPIAILGDDTITGYVTTSNKLFVSGIDNFNSMNSKQSTFVPAEVTYFSNVIDASVTRLGGCAISYSNASVSYDLYFWGLINVALKKAGNIIHDDLINSNSSSLLSDYMAALYTNGNFDLNKCEVVRGENATGNEVPTAFLLKDTGDLFVYGAHSIANGVSNSADARFSDCYFGKCTNTAINILQNVDFFKCSASHCIASVNGSQLFTWGNNTYGQLCLNDYSYRANPTQVSTGFAIQGKVIQVTATKNNIYVLTDAGFVYGCGSNLYGQMGVPPNKAASFNTLSQIVIPNQRRKIFHLADGVDSESLIAFSGLKCTNYYSGFDCSTSLYSCYGVPANSSLTCSGRGSCAMTDACLCATPFNGSDCEMIPPDFSMQVKIVNQTENMLDRSYNSSLKLTGVLYTPNILYSNIMNYVKSTRITIIISGGVNNLTLRFDDFVLIDKLFVDNLPIGYYNVRVLVNFKLIGYSFSTLESSYTFEKSVSHSNVLSFQNSEPYYVSKNGVVRVIANVDDPYFLASSFRQEWKYCVKDSVNCTAYTDGTLFSGISSLSPTRITFEKDALFFISLAQSNGANNVTVELKFSYYRYAKETSSNSITLTVVINLKNYAPSITINRYPSTTYLSPTRPTSVSAVITFSEPIPDALSISYRWSISPPLSVDWSSYQKQSILVFSPDVFNSSTVYSFTVDVSVSYAGDTNNYRSLMTVRSPPTLPQYPPNVTVLSITPSDGSGVALITPHNITVAALNTEDSRSLTYTLRYAISDTEPRVYKQLSQLGRNSLTSSNTLPYGQILVEVLIQDEYGNSLTTDPITIQTRQIDLDTVKALVNSKDMTVIDVETTASTINRLNTQQDTSSLREKLSEILFSKISSQYPDATISDAINSITKKTSDLTKRGANFLVQGAKTISGNLKNIFEFGGEAEHVALSLTDSLSNIADNKNISEVDLNANISSTLSSISRQLASTLLPSQSILLQTTNFNIFVFGNTSIASNNYSIENMSISLPFDFDTYLGKATSNINSPSKSYSVELISYKTSIFDNVRLNNTIGTNSSRASNILSLVIGAAITSGADKSEVIVNNLNTPLVFVFPINNQTSNNFECKFINENTNAWSKEGCTTEILSTGVKCFCNHATKFSIFRLYTESVTNDEFLGNTGIRVVNVIFGCIYFVLSCGVFIGLLFLRNTNPVRSRYIGPYVGLAAIMLDSLIISFIQNIVLLAIDKGTSNTEADVVFIKTTANGFNYFNVILVIPLYLTAFFTFLVQIVRYFIKRHMYEYISNKIIYNAHVYRTITSKSAFWAILSVSLAIIVGYYVIWVGLGGANVFSNPLTFTYITSLSYFGLAWIIGMMLVIIAVWDLFYMNGHLFGSCCIPNDVNVKPTFSSSPSYVQKNRISKLMNILARTKKQKQQLGASLFLSIPQVYYFTDDNLYFRLENHLFILSYVALSINYLAGIADISVISVGIQDSASRLGPAIVGLVSGIAYSFLLIGSFGGLIVLCYLIERRRKKVTPNHQTSRVEEDELLQLLGDRFGKPLFVEFCEKEFSLENIYFYDAVSEVQRTMDSKEDDELRNLVHNMHEKFIKTGCEYEVNLPSTSTKAFNTVYGNPQATAKQIKDMLDTVLISVMYNLKDTYSRFSMTEEYRLYQQSKDNISMLENNFL</sequence>
<evidence type="ECO:0000313" key="11">
    <source>
        <dbReference type="Proteomes" id="UP000444721"/>
    </source>
</evidence>
<feature type="transmembrane region" description="Helical" evidence="7">
    <location>
        <begin position="1458"/>
        <end position="1478"/>
    </location>
</feature>
<keyword evidence="5 7" id="KW-0472">Membrane</keyword>
<dbReference type="SUPFAM" id="SSF48097">
    <property type="entry name" value="Regulator of G-protein signaling, RGS"/>
    <property type="match status" value="1"/>
</dbReference>
<feature type="repeat" description="RCC1" evidence="6">
    <location>
        <begin position="332"/>
        <end position="385"/>
    </location>
</feature>
<dbReference type="PROSITE" id="PS01186">
    <property type="entry name" value="EGF_2"/>
    <property type="match status" value="1"/>
</dbReference>
<dbReference type="Gene3D" id="1.10.167.10">
    <property type="entry name" value="Regulator of G-protein Signalling 4, domain 2"/>
    <property type="match status" value="1"/>
</dbReference>
<accession>A0A6A5BP96</accession>
<dbReference type="VEuPathDB" id="AmoebaDB:NfTy_082950"/>
<evidence type="ECO:0000256" key="6">
    <source>
        <dbReference type="PROSITE-ProRule" id="PRU00235"/>
    </source>
</evidence>
<dbReference type="GeneID" id="68111739"/>
<dbReference type="OMA" id="FSMTEEY"/>
<dbReference type="PROSITE" id="PS50132">
    <property type="entry name" value="RGS"/>
    <property type="match status" value="1"/>
</dbReference>
<keyword evidence="11" id="KW-1185">Reference proteome</keyword>
<organism evidence="10 11">
    <name type="scientific">Naegleria fowleri</name>
    <name type="common">Brain eating amoeba</name>
    <dbReference type="NCBI Taxonomy" id="5763"/>
    <lineage>
        <taxon>Eukaryota</taxon>
        <taxon>Discoba</taxon>
        <taxon>Heterolobosea</taxon>
        <taxon>Tetramitia</taxon>
        <taxon>Eutetramitia</taxon>
        <taxon>Vahlkampfiidae</taxon>
        <taxon>Naegleria</taxon>
    </lineage>
</organism>
<feature type="transmembrane region" description="Helical" evidence="7">
    <location>
        <begin position="1416"/>
        <end position="1438"/>
    </location>
</feature>
<feature type="transmembrane region" description="Helical" evidence="7">
    <location>
        <begin position="1600"/>
        <end position="1620"/>
    </location>
</feature>
<dbReference type="CDD" id="cd07440">
    <property type="entry name" value="RGS"/>
    <property type="match status" value="1"/>
</dbReference>
<dbReference type="InterPro" id="IPR036305">
    <property type="entry name" value="RGS_sf"/>
</dbReference>
<evidence type="ECO:0000256" key="5">
    <source>
        <dbReference type="ARBA" id="ARBA00023136"/>
    </source>
</evidence>
<dbReference type="GO" id="GO:0016020">
    <property type="term" value="C:membrane"/>
    <property type="evidence" value="ECO:0007669"/>
    <property type="project" value="UniProtKB-SubCell"/>
</dbReference>
<dbReference type="Proteomes" id="UP000444721">
    <property type="component" value="Unassembled WGS sequence"/>
</dbReference>
<dbReference type="Pfam" id="PF00415">
    <property type="entry name" value="RCC1"/>
    <property type="match status" value="1"/>
</dbReference>
<dbReference type="Pfam" id="PF00615">
    <property type="entry name" value="RGS"/>
    <property type="match status" value="1"/>
</dbReference>
<reference evidence="10 11" key="1">
    <citation type="journal article" date="2019" name="Sci. Rep.">
        <title>Nanopore sequencing improves the draft genome of the human pathogenic amoeba Naegleria fowleri.</title>
        <authorList>
            <person name="Liechti N."/>
            <person name="Schurch N."/>
            <person name="Bruggmann R."/>
            <person name="Wittwer M."/>
        </authorList>
    </citation>
    <scope>NUCLEOTIDE SEQUENCE [LARGE SCALE GENOMIC DNA]</scope>
    <source>
        <strain evidence="10 11">ATCC 30894</strain>
    </source>
</reference>
<feature type="transmembrane region" description="Helical" evidence="7">
    <location>
        <begin position="1556"/>
        <end position="1580"/>
    </location>
</feature>
<dbReference type="PROSITE" id="PS50012">
    <property type="entry name" value="RCC1_3"/>
    <property type="match status" value="1"/>
</dbReference>
<dbReference type="InterPro" id="IPR000203">
    <property type="entry name" value="GPS"/>
</dbReference>
<keyword evidence="4 7" id="KW-1133">Transmembrane helix</keyword>
<dbReference type="InterPro" id="IPR000408">
    <property type="entry name" value="Reg_chr_condens"/>
</dbReference>
<evidence type="ECO:0000259" key="9">
    <source>
        <dbReference type="PROSITE" id="PS50853"/>
    </source>
</evidence>
<dbReference type="InterPro" id="IPR044926">
    <property type="entry name" value="RGS_subdomain_2"/>
</dbReference>
<evidence type="ECO:0000313" key="10">
    <source>
        <dbReference type="EMBL" id="KAF0976622.1"/>
    </source>
</evidence>